<evidence type="ECO:0000313" key="18">
    <source>
        <dbReference type="EMBL" id="KAF2641161.1"/>
    </source>
</evidence>
<evidence type="ECO:0000256" key="5">
    <source>
        <dbReference type="ARBA" id="ARBA00006288"/>
    </source>
</evidence>
<evidence type="ECO:0000256" key="13">
    <source>
        <dbReference type="PIRSR" id="PIRSR000168-1"/>
    </source>
</evidence>
<keyword evidence="9" id="KW-0560">Oxidoreductase</keyword>
<evidence type="ECO:0000256" key="3">
    <source>
        <dbReference type="ARBA" id="ARBA00004275"/>
    </source>
</evidence>
<keyword evidence="10" id="KW-0443">Lipid metabolism</keyword>
<evidence type="ECO:0000256" key="10">
    <source>
        <dbReference type="ARBA" id="ARBA00023098"/>
    </source>
</evidence>
<evidence type="ECO:0000256" key="9">
    <source>
        <dbReference type="ARBA" id="ARBA00023002"/>
    </source>
</evidence>
<dbReference type="PIRSF" id="PIRSF000168">
    <property type="entry name" value="Acyl-CoA_oxidase"/>
    <property type="match status" value="1"/>
</dbReference>
<gene>
    <name evidence="18" type="ORF">P280DRAFT_425404</name>
</gene>
<feature type="domain" description="Acyl-CoA oxidase C-terminal" evidence="15">
    <location>
        <begin position="480"/>
        <end position="648"/>
    </location>
</feature>
<proteinExistence type="inferred from homology"/>
<keyword evidence="6 12" id="KW-0285">Flavoprotein</keyword>
<reference evidence="18" key="1">
    <citation type="journal article" date="2020" name="Stud. Mycol.">
        <title>101 Dothideomycetes genomes: a test case for predicting lifestyles and emergence of pathogens.</title>
        <authorList>
            <person name="Haridas S."/>
            <person name="Albert R."/>
            <person name="Binder M."/>
            <person name="Bloem J."/>
            <person name="Labutti K."/>
            <person name="Salamov A."/>
            <person name="Andreopoulos B."/>
            <person name="Baker S."/>
            <person name="Barry K."/>
            <person name="Bills G."/>
            <person name="Bluhm B."/>
            <person name="Cannon C."/>
            <person name="Castanera R."/>
            <person name="Culley D."/>
            <person name="Daum C."/>
            <person name="Ezra D."/>
            <person name="Gonzalez J."/>
            <person name="Henrissat B."/>
            <person name="Kuo A."/>
            <person name="Liang C."/>
            <person name="Lipzen A."/>
            <person name="Lutzoni F."/>
            <person name="Magnuson J."/>
            <person name="Mondo S."/>
            <person name="Nolan M."/>
            <person name="Ohm R."/>
            <person name="Pangilinan J."/>
            <person name="Park H.-J."/>
            <person name="Ramirez L."/>
            <person name="Alfaro M."/>
            <person name="Sun H."/>
            <person name="Tritt A."/>
            <person name="Yoshinaga Y."/>
            <person name="Zwiers L.-H."/>
            <person name="Turgeon B."/>
            <person name="Goodwin S."/>
            <person name="Spatafora J."/>
            <person name="Crous P."/>
            <person name="Grigoriev I."/>
        </authorList>
    </citation>
    <scope>NUCLEOTIDE SEQUENCE</scope>
    <source>
        <strain evidence="18">CBS 473.64</strain>
    </source>
</reference>
<evidence type="ECO:0000256" key="4">
    <source>
        <dbReference type="ARBA" id="ARBA00004846"/>
    </source>
</evidence>
<dbReference type="InterPro" id="IPR055060">
    <property type="entry name" value="ACOX_C_alpha1"/>
</dbReference>
<evidence type="ECO:0000256" key="11">
    <source>
        <dbReference type="ARBA" id="ARBA00023140"/>
    </source>
</evidence>
<dbReference type="EMBL" id="MU006783">
    <property type="protein sequence ID" value="KAF2641161.1"/>
    <property type="molecule type" value="Genomic_DNA"/>
</dbReference>
<dbReference type="Proteomes" id="UP000799753">
    <property type="component" value="Unassembled WGS sequence"/>
</dbReference>
<organism evidence="18 19">
    <name type="scientific">Massarina eburnea CBS 473.64</name>
    <dbReference type="NCBI Taxonomy" id="1395130"/>
    <lineage>
        <taxon>Eukaryota</taxon>
        <taxon>Fungi</taxon>
        <taxon>Dikarya</taxon>
        <taxon>Ascomycota</taxon>
        <taxon>Pezizomycotina</taxon>
        <taxon>Dothideomycetes</taxon>
        <taxon>Pleosporomycetidae</taxon>
        <taxon>Pleosporales</taxon>
        <taxon>Massarineae</taxon>
        <taxon>Massarinaceae</taxon>
        <taxon>Massarina</taxon>
    </lineage>
</organism>
<dbReference type="AlphaFoldDB" id="A0A6A6S250"/>
<dbReference type="PANTHER" id="PTHR10909:SF250">
    <property type="entry name" value="PEROXISOMAL ACYL-COENZYME A OXIDASE 1"/>
    <property type="match status" value="1"/>
</dbReference>
<dbReference type="InterPro" id="IPR009100">
    <property type="entry name" value="AcylCoA_DH/oxidase_NM_dom_sf"/>
</dbReference>
<keyword evidence="11" id="KW-0576">Peroxisome</keyword>
<comment type="pathway">
    <text evidence="4">Lipid metabolism; peroxisomal fatty acid beta-oxidation.</text>
</comment>
<feature type="domain" description="Acyl-coenzyme A oxidase N-terminal" evidence="16">
    <location>
        <begin position="13"/>
        <end position="130"/>
    </location>
</feature>
<dbReference type="GO" id="GO:0033540">
    <property type="term" value="P:fatty acid beta-oxidation using acyl-CoA oxidase"/>
    <property type="evidence" value="ECO:0007669"/>
    <property type="project" value="UniProtKB-UniPathway"/>
</dbReference>
<feature type="active site" description="Proton acceptor" evidence="13">
    <location>
        <position position="424"/>
    </location>
</feature>
<dbReference type="SUPFAM" id="SSF47203">
    <property type="entry name" value="Acyl-CoA dehydrogenase C-terminal domain-like"/>
    <property type="match status" value="2"/>
</dbReference>
<evidence type="ECO:0000256" key="7">
    <source>
        <dbReference type="ARBA" id="ARBA00022827"/>
    </source>
</evidence>
<evidence type="ECO:0000256" key="1">
    <source>
        <dbReference type="ARBA" id="ARBA00001201"/>
    </source>
</evidence>
<dbReference type="FunFam" id="1.20.140.10:FF:000007">
    <property type="entry name" value="Acyl-coenzyme A oxidase"/>
    <property type="match status" value="1"/>
</dbReference>
<dbReference type="InterPro" id="IPR012258">
    <property type="entry name" value="Acyl-CoA_oxidase"/>
</dbReference>
<dbReference type="GO" id="GO:0003997">
    <property type="term" value="F:acyl-CoA oxidase activity"/>
    <property type="evidence" value="ECO:0007669"/>
    <property type="project" value="UniProtKB-EC"/>
</dbReference>
<dbReference type="FunFam" id="1.20.140.10:FF:000015">
    <property type="entry name" value="Acyl-coenzyme A oxidase"/>
    <property type="match status" value="1"/>
</dbReference>
<evidence type="ECO:0000256" key="14">
    <source>
        <dbReference type="PIRSR" id="PIRSR000168-2"/>
    </source>
</evidence>
<dbReference type="Gene3D" id="2.40.110.10">
    <property type="entry name" value="Butyryl-CoA Dehydrogenase, subunit A, domain 2"/>
    <property type="match status" value="1"/>
</dbReference>
<dbReference type="GO" id="GO:0055088">
    <property type="term" value="P:lipid homeostasis"/>
    <property type="evidence" value="ECO:0007669"/>
    <property type="project" value="TreeGrafter"/>
</dbReference>
<dbReference type="GO" id="GO:0005777">
    <property type="term" value="C:peroxisome"/>
    <property type="evidence" value="ECO:0007669"/>
    <property type="project" value="UniProtKB-SubCell"/>
</dbReference>
<dbReference type="SUPFAM" id="SSF56645">
    <property type="entry name" value="Acyl-CoA dehydrogenase NM domain-like"/>
    <property type="match status" value="1"/>
</dbReference>
<dbReference type="InterPro" id="IPR002655">
    <property type="entry name" value="Acyl-CoA_oxidase_C"/>
</dbReference>
<dbReference type="FunFam" id="2.40.110.10:FF:000003">
    <property type="entry name" value="Acyl-coenzyme A oxidase"/>
    <property type="match status" value="1"/>
</dbReference>
<dbReference type="Gene3D" id="1.10.540.10">
    <property type="entry name" value="Acyl-CoA dehydrogenase/oxidase, N-terminal domain"/>
    <property type="match status" value="1"/>
</dbReference>
<feature type="binding site" evidence="14">
    <location>
        <position position="176"/>
    </location>
    <ligand>
        <name>FAD</name>
        <dbReference type="ChEBI" id="CHEBI:57692"/>
    </ligand>
</feature>
<dbReference type="InterPro" id="IPR046373">
    <property type="entry name" value="Acyl-CoA_Oxase/DH_mid-dom_sf"/>
</dbReference>
<evidence type="ECO:0000259" key="17">
    <source>
        <dbReference type="Pfam" id="PF22924"/>
    </source>
</evidence>
<evidence type="ECO:0000313" key="19">
    <source>
        <dbReference type="Proteomes" id="UP000799753"/>
    </source>
</evidence>
<dbReference type="GO" id="GO:0005504">
    <property type="term" value="F:fatty acid binding"/>
    <property type="evidence" value="ECO:0007669"/>
    <property type="project" value="TreeGrafter"/>
</dbReference>
<keyword evidence="8" id="KW-0276">Fatty acid metabolism</keyword>
<dbReference type="Pfam" id="PF14749">
    <property type="entry name" value="Acyl-CoA_ox_N"/>
    <property type="match status" value="1"/>
</dbReference>
<comment type="subcellular location">
    <subcellularLocation>
        <location evidence="3">Peroxisome</location>
    </subcellularLocation>
</comment>
<evidence type="ECO:0000259" key="16">
    <source>
        <dbReference type="Pfam" id="PF14749"/>
    </source>
</evidence>
<dbReference type="Gene3D" id="1.20.140.10">
    <property type="entry name" value="Butyryl-CoA Dehydrogenase, subunit A, domain 3"/>
    <property type="match status" value="2"/>
</dbReference>
<keyword evidence="19" id="KW-1185">Reference proteome</keyword>
<keyword evidence="7 12" id="KW-0274">FAD</keyword>
<comment type="catalytic activity">
    <reaction evidence="1">
        <text>a 2,3-saturated acyl-CoA + O2 = a (2E)-enoyl-CoA + H2O2</text>
        <dbReference type="Rhea" id="RHEA:38959"/>
        <dbReference type="ChEBI" id="CHEBI:15379"/>
        <dbReference type="ChEBI" id="CHEBI:16240"/>
        <dbReference type="ChEBI" id="CHEBI:58856"/>
        <dbReference type="ChEBI" id="CHEBI:65111"/>
        <dbReference type="EC" id="1.3.3.6"/>
    </reaction>
</comment>
<dbReference type="InterPro" id="IPR036250">
    <property type="entry name" value="AcylCo_DH-like_C"/>
</dbReference>
<evidence type="ECO:0000256" key="6">
    <source>
        <dbReference type="ARBA" id="ARBA00022630"/>
    </source>
</evidence>
<dbReference type="InterPro" id="IPR029320">
    <property type="entry name" value="Acyl-CoA_ox_N"/>
</dbReference>
<accession>A0A6A6S250</accession>
<dbReference type="Pfam" id="PF22924">
    <property type="entry name" value="ACOX_C_alpha1"/>
    <property type="match status" value="1"/>
</dbReference>
<comment type="similarity">
    <text evidence="5 12">Belongs to the acyl-CoA oxidase family.</text>
</comment>
<dbReference type="Pfam" id="PF01756">
    <property type="entry name" value="ACOX"/>
    <property type="match status" value="1"/>
</dbReference>
<dbReference type="PANTHER" id="PTHR10909">
    <property type="entry name" value="ELECTRON TRANSPORT OXIDOREDUCTASE"/>
    <property type="match status" value="1"/>
</dbReference>
<evidence type="ECO:0000256" key="2">
    <source>
        <dbReference type="ARBA" id="ARBA00001974"/>
    </source>
</evidence>
<dbReference type="OrthoDB" id="538336at2759"/>
<feature type="domain" description="Acyl-CoA oxidase C-alpha1" evidence="17">
    <location>
        <begin position="274"/>
        <end position="439"/>
    </location>
</feature>
<evidence type="ECO:0000256" key="8">
    <source>
        <dbReference type="ARBA" id="ARBA00022832"/>
    </source>
</evidence>
<name>A0A6A6S250_9PLEO</name>
<sequence>MRKARQAASFDSFELTCLIYGGNDKVRQRRAAFERVERLSGTHDTIVLPKCYANTNREEAYDQGLKVGKIAFEDGLKYGHSFFHKMTPRYTLSNASPFGLVTLLFEPAIELNGTEEQKAKWLPLSKAGEILGSYCQTELGHGTFVRGLQTTATLDRETDEFVIHSPTISSTKFWPGGIGFSATHAIVMAMLHIDSKEHGPHLFIVQLRAVEDGKPMPGIRLGDIGLKMAYNETDNGFASFNHVRVPRTNMLMAHASLSRNGLLSTIPGHQVLTYSTMLMGRFAIARTTAFQLAQATTIATRYSVVREQGVGHSPVGFEGKEMQIIHYKSQHFRLLTLMAKSYAILFASKHCDVEYEKFRLLQQKDSQSRLSYMHSLSAGVKAWSTEQAADGAEDARKCCGGHGFLMMSGLPEIVASVTAAATFEGENYVLWQQVGRHLLKCVDVAQGGGKLGPEVTYLFDLHGSSTQPCGATGAEFLSGEVQLNIYRHRARRLVETAHKALRSSKKPRSEAWNEHMMAIISAARAHMEYTILQSFVSHLRSLPATTTPSLRSALDRLRSLFALGNMVSPRTIDVISFVEDDHLSLAQLSAIRTLVNDVAERLVPDAIGLTDGWDFSDPSLCSALGMRDGNVYENMMGWVEQLPINRRAWDHNSGVYQPGWNSFVDPVLKGKL</sequence>
<evidence type="ECO:0000256" key="12">
    <source>
        <dbReference type="PIRNR" id="PIRNR000168"/>
    </source>
</evidence>
<evidence type="ECO:0000259" key="15">
    <source>
        <dbReference type="Pfam" id="PF01756"/>
    </source>
</evidence>
<dbReference type="InterPro" id="IPR037069">
    <property type="entry name" value="AcylCoA_DH/ox_N_sf"/>
</dbReference>
<dbReference type="GO" id="GO:0071949">
    <property type="term" value="F:FAD binding"/>
    <property type="evidence" value="ECO:0007669"/>
    <property type="project" value="InterPro"/>
</dbReference>
<dbReference type="UniPathway" id="UPA00661"/>
<comment type="cofactor">
    <cofactor evidence="2">
        <name>FAD</name>
        <dbReference type="ChEBI" id="CHEBI:57692"/>
    </cofactor>
</comment>
<feature type="binding site" evidence="14">
    <location>
        <position position="137"/>
    </location>
    <ligand>
        <name>FAD</name>
        <dbReference type="ChEBI" id="CHEBI:57692"/>
    </ligand>
</feature>
<protein>
    <recommendedName>
        <fullName evidence="12">Acyl-coenzyme A oxidase</fullName>
    </recommendedName>
</protein>